<name>C0CYC8_9FIRM</name>
<dbReference type="Proteomes" id="UP000004756">
    <property type="component" value="Unassembled WGS sequence"/>
</dbReference>
<protein>
    <submittedName>
        <fullName evidence="1">Uncharacterized protein</fullName>
    </submittedName>
</protein>
<dbReference type="EMBL" id="ACCJ01000109">
    <property type="protein sequence ID" value="EEG55915.1"/>
    <property type="molecule type" value="Genomic_DNA"/>
</dbReference>
<dbReference type="AlphaFoldDB" id="C0CYC8"/>
<evidence type="ECO:0000313" key="1">
    <source>
        <dbReference type="EMBL" id="EEG55915.1"/>
    </source>
</evidence>
<gene>
    <name evidence="1" type="ORF">CLOSTASPAR_02004</name>
</gene>
<comment type="caution">
    <text evidence="1">The sequence shown here is derived from an EMBL/GenBank/DDBJ whole genome shotgun (WGS) entry which is preliminary data.</text>
</comment>
<evidence type="ECO:0000313" key="2">
    <source>
        <dbReference type="Proteomes" id="UP000004756"/>
    </source>
</evidence>
<organism evidence="1 2">
    <name type="scientific">[Clostridium] asparagiforme DSM 15981</name>
    <dbReference type="NCBI Taxonomy" id="518636"/>
    <lineage>
        <taxon>Bacteria</taxon>
        <taxon>Bacillati</taxon>
        <taxon>Bacillota</taxon>
        <taxon>Clostridia</taxon>
        <taxon>Lachnospirales</taxon>
        <taxon>Lachnospiraceae</taxon>
        <taxon>Enterocloster</taxon>
    </lineage>
</organism>
<reference evidence="1 2" key="1">
    <citation type="submission" date="2009-01" db="EMBL/GenBank/DDBJ databases">
        <authorList>
            <person name="Fulton L."/>
            <person name="Clifton S."/>
            <person name="Fulton B."/>
            <person name="Xu J."/>
            <person name="Minx P."/>
            <person name="Pepin K.H."/>
            <person name="Johnson M."/>
            <person name="Bhonagiri V."/>
            <person name="Nash W.E."/>
            <person name="Mardis E.R."/>
            <person name="Wilson R.K."/>
        </authorList>
    </citation>
    <scope>NUCLEOTIDE SEQUENCE [LARGE SCALE GENOMIC DNA]</scope>
    <source>
        <strain evidence="1 2">DSM 15981</strain>
    </source>
</reference>
<reference evidence="1 2" key="2">
    <citation type="submission" date="2009-02" db="EMBL/GenBank/DDBJ databases">
        <title>Draft genome sequence of Clostridium asparagiforme (DSM 15981).</title>
        <authorList>
            <person name="Sudarsanam P."/>
            <person name="Ley R."/>
            <person name="Guruge J."/>
            <person name="Turnbaugh P.J."/>
            <person name="Mahowald M."/>
            <person name="Liep D."/>
            <person name="Gordon J."/>
        </authorList>
    </citation>
    <scope>NUCLEOTIDE SEQUENCE [LARGE SCALE GENOMIC DNA]</scope>
    <source>
        <strain evidence="1 2">DSM 15981</strain>
    </source>
</reference>
<sequence>MIGTPETVMAVGSGSVRGQRRELWRQSGRTLFTNSIYYMKIKQVW</sequence>
<accession>C0CYC8</accession>
<proteinExistence type="predicted"/>
<dbReference type="HOGENOM" id="CLU_3197877_0_0_9"/>
<keyword evidence="2" id="KW-1185">Reference proteome</keyword>